<comment type="caution">
    <text evidence="1">The sequence shown here is derived from an EMBL/GenBank/DDBJ whole genome shotgun (WGS) entry which is preliminary data.</text>
</comment>
<feature type="non-terminal residue" evidence="1">
    <location>
        <position position="1"/>
    </location>
</feature>
<dbReference type="Proteomes" id="UP000789525">
    <property type="component" value="Unassembled WGS sequence"/>
</dbReference>
<gene>
    <name evidence="1" type="ORF">ACOLOM_LOCUS10644</name>
</gene>
<name>A0ACA9PN94_9GLOM</name>
<evidence type="ECO:0000313" key="2">
    <source>
        <dbReference type="Proteomes" id="UP000789525"/>
    </source>
</evidence>
<keyword evidence="2" id="KW-1185">Reference proteome</keyword>
<proteinExistence type="predicted"/>
<protein>
    <submittedName>
        <fullName evidence="1">13396_t:CDS:1</fullName>
    </submittedName>
</protein>
<dbReference type="EMBL" id="CAJVPT010035160">
    <property type="protein sequence ID" value="CAG8710484.1"/>
    <property type="molecule type" value="Genomic_DNA"/>
</dbReference>
<sequence length="51" mass="5558">SDLKAKKPRVVKTGSGSVTSRSGLGIEDESKREKEGGLLSQSQLDWDLLRD</sequence>
<accession>A0ACA9PN94</accession>
<evidence type="ECO:0000313" key="1">
    <source>
        <dbReference type="EMBL" id="CAG8710484.1"/>
    </source>
</evidence>
<reference evidence="1" key="1">
    <citation type="submission" date="2021-06" db="EMBL/GenBank/DDBJ databases">
        <authorList>
            <person name="Kallberg Y."/>
            <person name="Tangrot J."/>
            <person name="Rosling A."/>
        </authorList>
    </citation>
    <scope>NUCLEOTIDE SEQUENCE</scope>
    <source>
        <strain evidence="1">CL356</strain>
    </source>
</reference>
<organism evidence="1 2">
    <name type="scientific">Acaulospora colombiana</name>
    <dbReference type="NCBI Taxonomy" id="27376"/>
    <lineage>
        <taxon>Eukaryota</taxon>
        <taxon>Fungi</taxon>
        <taxon>Fungi incertae sedis</taxon>
        <taxon>Mucoromycota</taxon>
        <taxon>Glomeromycotina</taxon>
        <taxon>Glomeromycetes</taxon>
        <taxon>Diversisporales</taxon>
        <taxon>Acaulosporaceae</taxon>
        <taxon>Acaulospora</taxon>
    </lineage>
</organism>